<feature type="domain" description="ABC transporter" evidence="5">
    <location>
        <begin position="3"/>
        <end position="221"/>
    </location>
</feature>
<keyword evidence="7" id="KW-1185">Reference proteome</keyword>
<keyword evidence="2" id="KW-0547">Nucleotide-binding</keyword>
<dbReference type="PROSITE" id="PS50893">
    <property type="entry name" value="ABC_TRANSPORTER_2"/>
    <property type="match status" value="1"/>
</dbReference>
<evidence type="ECO:0000256" key="1">
    <source>
        <dbReference type="ARBA" id="ARBA00022448"/>
    </source>
</evidence>
<accession>A0A2T0Q5J5</accession>
<evidence type="ECO:0000313" key="6">
    <source>
        <dbReference type="EMBL" id="PRX98991.1"/>
    </source>
</evidence>
<keyword evidence="4" id="KW-1278">Translocase</keyword>
<dbReference type="PANTHER" id="PTHR43423">
    <property type="entry name" value="ABC TRANSPORTER I FAMILY MEMBER 17"/>
    <property type="match status" value="1"/>
</dbReference>
<dbReference type="GO" id="GO:0005524">
    <property type="term" value="F:ATP binding"/>
    <property type="evidence" value="ECO:0007669"/>
    <property type="project" value="UniProtKB-KW"/>
</dbReference>
<dbReference type="EMBL" id="PVZC01000004">
    <property type="protein sequence ID" value="PRX98991.1"/>
    <property type="molecule type" value="Genomic_DNA"/>
</dbReference>
<dbReference type="GO" id="GO:0016020">
    <property type="term" value="C:membrane"/>
    <property type="evidence" value="ECO:0007669"/>
    <property type="project" value="InterPro"/>
</dbReference>
<gene>
    <name evidence="6" type="ORF">CLV72_104571</name>
</gene>
<sequence>MVFSMTGVGFDQQGAPLLDGIDAEVGQGRLTIVTGPSGAGKTTLLRLLNRLAEPTRGHLAFHGRPLAETDVLAPRRRVVLVAQHPVLLTDSVAAELRVGRPDLGQAAAADLLGRLGLPTGLLHRPTAGLSGGQAQRLCLARALALQPEVLLLDEPTSALDGAAARVVPEVARTLTAAGTSVLAATHGRSWIRAADAVLVLDHGRLAAHGPPQSLDYLMEGP</sequence>
<keyword evidence="1" id="KW-0813">Transport</keyword>
<reference evidence="6 7" key="1">
    <citation type="submission" date="2018-03" db="EMBL/GenBank/DDBJ databases">
        <title>Genomic Encyclopedia of Archaeal and Bacterial Type Strains, Phase II (KMG-II): from individual species to whole genera.</title>
        <authorList>
            <person name="Goeker M."/>
        </authorList>
    </citation>
    <scope>NUCLEOTIDE SEQUENCE [LARGE SCALE GENOMIC DNA]</scope>
    <source>
        <strain evidence="6 7">DSM 45601</strain>
    </source>
</reference>
<dbReference type="Proteomes" id="UP000237846">
    <property type="component" value="Unassembled WGS sequence"/>
</dbReference>
<dbReference type="InterPro" id="IPR027417">
    <property type="entry name" value="P-loop_NTPase"/>
</dbReference>
<dbReference type="Pfam" id="PF00005">
    <property type="entry name" value="ABC_tran"/>
    <property type="match status" value="1"/>
</dbReference>
<dbReference type="InterPro" id="IPR003439">
    <property type="entry name" value="ABC_transporter-like_ATP-bd"/>
</dbReference>
<dbReference type="InterPro" id="IPR017871">
    <property type="entry name" value="ABC_transporter-like_CS"/>
</dbReference>
<evidence type="ECO:0000256" key="3">
    <source>
        <dbReference type="ARBA" id="ARBA00022840"/>
    </source>
</evidence>
<dbReference type="InterPro" id="IPR003593">
    <property type="entry name" value="AAA+_ATPase"/>
</dbReference>
<proteinExistence type="predicted"/>
<dbReference type="PROSITE" id="PS00211">
    <property type="entry name" value="ABC_TRANSPORTER_1"/>
    <property type="match status" value="1"/>
</dbReference>
<dbReference type="SMART" id="SM00382">
    <property type="entry name" value="AAA"/>
    <property type="match status" value="1"/>
</dbReference>
<dbReference type="PANTHER" id="PTHR43423:SF1">
    <property type="entry name" value="ABC TRANSPORTER I FAMILY MEMBER 17"/>
    <property type="match status" value="1"/>
</dbReference>
<dbReference type="InterPro" id="IPR015856">
    <property type="entry name" value="ABC_transpr_CbiO/EcfA_su"/>
</dbReference>
<protein>
    <submittedName>
        <fullName evidence="6">Phosphate ABC transporter ATP-binding protein (PhoT family)</fullName>
    </submittedName>
</protein>
<organism evidence="6 7">
    <name type="scientific">Allonocardiopsis opalescens</name>
    <dbReference type="NCBI Taxonomy" id="1144618"/>
    <lineage>
        <taxon>Bacteria</taxon>
        <taxon>Bacillati</taxon>
        <taxon>Actinomycetota</taxon>
        <taxon>Actinomycetes</taxon>
        <taxon>Streptosporangiales</taxon>
        <taxon>Allonocardiopsis</taxon>
    </lineage>
</organism>
<dbReference type="AlphaFoldDB" id="A0A2T0Q5J5"/>
<evidence type="ECO:0000256" key="4">
    <source>
        <dbReference type="ARBA" id="ARBA00022967"/>
    </source>
</evidence>
<name>A0A2T0Q5J5_9ACTN</name>
<comment type="caution">
    <text evidence="6">The sequence shown here is derived from an EMBL/GenBank/DDBJ whole genome shotgun (WGS) entry which is preliminary data.</text>
</comment>
<evidence type="ECO:0000313" key="7">
    <source>
        <dbReference type="Proteomes" id="UP000237846"/>
    </source>
</evidence>
<evidence type="ECO:0000256" key="2">
    <source>
        <dbReference type="ARBA" id="ARBA00022741"/>
    </source>
</evidence>
<dbReference type="GO" id="GO:0022857">
    <property type="term" value="F:transmembrane transporter activity"/>
    <property type="evidence" value="ECO:0007669"/>
    <property type="project" value="UniProtKB-ARBA"/>
</dbReference>
<dbReference type="GO" id="GO:0016887">
    <property type="term" value="F:ATP hydrolysis activity"/>
    <property type="evidence" value="ECO:0007669"/>
    <property type="project" value="InterPro"/>
</dbReference>
<dbReference type="CDD" id="cd03225">
    <property type="entry name" value="ABC_cobalt_CbiO_domain1"/>
    <property type="match status" value="1"/>
</dbReference>
<dbReference type="SUPFAM" id="SSF52540">
    <property type="entry name" value="P-loop containing nucleoside triphosphate hydrolases"/>
    <property type="match status" value="1"/>
</dbReference>
<dbReference type="Gene3D" id="3.40.50.300">
    <property type="entry name" value="P-loop containing nucleotide triphosphate hydrolases"/>
    <property type="match status" value="1"/>
</dbReference>
<keyword evidence="3 6" id="KW-0067">ATP-binding</keyword>
<evidence type="ECO:0000259" key="5">
    <source>
        <dbReference type="PROSITE" id="PS50893"/>
    </source>
</evidence>